<proteinExistence type="predicted"/>
<sequence length="422" mass="46528">MELTGKATAISRREFFKQGSSAAAATAGLAALGAPAILRGQNLNSRINFGVIGTGSRGCYMTRLIAGGAVGQITDVCDIYPPHLAEGAKDSKNGKVRSHEQWQKLIEQKDIDAVLVSPPLFLHVPCSIAALEAGKHVFSEKSMGLTVKQLNEMTACVEGHPDKVYMVGYQSRLKNSFAEVKSLVQSGAFGKITQFYVHYDRNITWRKEIEDPKWERVLNWRMYREYCGGILTELLTHQIDMVLDIIGTRPVKASCEGKIMVYNDGRENHDSIMGYLELEDGVLGVCSGHLSNARWGSCFAIHGTHGTIELMDRAYRIFWEKETRHLQTVGVKHKFTQIKLGQSLNVSDAPITEPDKLVEAGDSTEDGSTKALEHFYACVRDGAKPVMDAKSARKTSIAALTLYHSTLNGGRQFTVEEIEAMG</sequence>
<accession>A0A1F5YLY1</accession>
<dbReference type="PANTHER" id="PTHR43818">
    <property type="entry name" value="BCDNA.GH03377"/>
    <property type="match status" value="1"/>
</dbReference>
<dbReference type="EMBL" id="MFIX01000221">
    <property type="protein sequence ID" value="OGG01156.1"/>
    <property type="molecule type" value="Genomic_DNA"/>
</dbReference>
<dbReference type="PANTHER" id="PTHR43818:SF12">
    <property type="entry name" value="NADH-DEPENDENT DEHYDROGENASE-RELATED"/>
    <property type="match status" value="1"/>
</dbReference>
<evidence type="ECO:0000259" key="1">
    <source>
        <dbReference type="Pfam" id="PF01408"/>
    </source>
</evidence>
<reference evidence="3 4" key="1">
    <citation type="journal article" date="2016" name="Nat. Commun.">
        <title>Thousands of microbial genomes shed light on interconnected biogeochemical processes in an aquifer system.</title>
        <authorList>
            <person name="Anantharaman K."/>
            <person name="Brown C.T."/>
            <person name="Hug L.A."/>
            <person name="Sharon I."/>
            <person name="Castelle C.J."/>
            <person name="Probst A.J."/>
            <person name="Thomas B.C."/>
            <person name="Singh A."/>
            <person name="Wilkins M.J."/>
            <person name="Karaoz U."/>
            <person name="Brodie E.L."/>
            <person name="Williams K.H."/>
            <person name="Hubbard S.S."/>
            <person name="Banfield J.F."/>
        </authorList>
    </citation>
    <scope>NUCLEOTIDE SEQUENCE [LARGE SCALE GENOMIC DNA]</scope>
</reference>
<dbReference type="InterPro" id="IPR006311">
    <property type="entry name" value="TAT_signal"/>
</dbReference>
<dbReference type="InterPro" id="IPR050463">
    <property type="entry name" value="Gfo/Idh/MocA_oxidrdct_glycsds"/>
</dbReference>
<gene>
    <name evidence="3" type="ORF">A3F83_15590</name>
</gene>
<name>A0A1F5YLY1_9BACT</name>
<protein>
    <recommendedName>
        <fullName evidence="5">Gfo/Idh/MocA family oxidoreductase</fullName>
    </recommendedName>
</protein>
<dbReference type="Proteomes" id="UP000179129">
    <property type="component" value="Unassembled WGS sequence"/>
</dbReference>
<dbReference type="STRING" id="1817867.A3F83_15590"/>
<dbReference type="Gene3D" id="3.30.360.10">
    <property type="entry name" value="Dihydrodipicolinate Reductase, domain 2"/>
    <property type="match status" value="1"/>
</dbReference>
<dbReference type="InterPro" id="IPR036291">
    <property type="entry name" value="NAD(P)-bd_dom_sf"/>
</dbReference>
<dbReference type="GO" id="GO:0000166">
    <property type="term" value="F:nucleotide binding"/>
    <property type="evidence" value="ECO:0007669"/>
    <property type="project" value="InterPro"/>
</dbReference>
<feature type="domain" description="GFO/IDH/MocA-like oxidoreductase" evidence="2">
    <location>
        <begin position="177"/>
        <end position="309"/>
    </location>
</feature>
<dbReference type="Pfam" id="PF22725">
    <property type="entry name" value="GFO_IDH_MocA_C3"/>
    <property type="match status" value="1"/>
</dbReference>
<feature type="domain" description="Gfo/Idh/MocA-like oxidoreductase N-terminal" evidence="1">
    <location>
        <begin position="47"/>
        <end position="168"/>
    </location>
</feature>
<dbReference type="PROSITE" id="PS51318">
    <property type="entry name" value="TAT"/>
    <property type="match status" value="1"/>
</dbReference>
<evidence type="ECO:0008006" key="5">
    <source>
        <dbReference type="Google" id="ProtNLM"/>
    </source>
</evidence>
<dbReference type="Gene3D" id="3.40.50.720">
    <property type="entry name" value="NAD(P)-binding Rossmann-like Domain"/>
    <property type="match status" value="1"/>
</dbReference>
<comment type="caution">
    <text evidence="3">The sequence shown here is derived from an EMBL/GenBank/DDBJ whole genome shotgun (WGS) entry which is preliminary data.</text>
</comment>
<organism evidence="3 4">
    <name type="scientific">Candidatus Glassbacteria bacterium RIFCSPLOWO2_12_FULL_58_11</name>
    <dbReference type="NCBI Taxonomy" id="1817867"/>
    <lineage>
        <taxon>Bacteria</taxon>
        <taxon>Candidatus Glassiibacteriota</taxon>
    </lineage>
</organism>
<dbReference type="SUPFAM" id="SSF51735">
    <property type="entry name" value="NAD(P)-binding Rossmann-fold domains"/>
    <property type="match status" value="1"/>
</dbReference>
<dbReference type="InterPro" id="IPR055170">
    <property type="entry name" value="GFO_IDH_MocA-like_dom"/>
</dbReference>
<evidence type="ECO:0000313" key="3">
    <source>
        <dbReference type="EMBL" id="OGG01156.1"/>
    </source>
</evidence>
<dbReference type="SUPFAM" id="SSF55347">
    <property type="entry name" value="Glyceraldehyde-3-phosphate dehydrogenase-like, C-terminal domain"/>
    <property type="match status" value="1"/>
</dbReference>
<evidence type="ECO:0000259" key="2">
    <source>
        <dbReference type="Pfam" id="PF22725"/>
    </source>
</evidence>
<dbReference type="AlphaFoldDB" id="A0A1F5YLY1"/>
<evidence type="ECO:0000313" key="4">
    <source>
        <dbReference type="Proteomes" id="UP000179129"/>
    </source>
</evidence>
<dbReference type="InterPro" id="IPR000683">
    <property type="entry name" value="Gfo/Idh/MocA-like_OxRdtase_N"/>
</dbReference>
<dbReference type="Pfam" id="PF01408">
    <property type="entry name" value="GFO_IDH_MocA"/>
    <property type="match status" value="1"/>
</dbReference>